<sequence>MTRNVEKLYNLIANDSKKKQSLFLMALNNPKSALEKICEIGRELDIHVTKEEVIEYLETVDDEATKLWLIKARGGL</sequence>
<name>A2BU46_PROM5</name>
<dbReference type="eggNOG" id="ENOG50321IC">
    <property type="taxonomic scope" value="Bacteria"/>
</dbReference>
<dbReference type="RefSeq" id="WP_011819424.1">
    <property type="nucleotide sequence ID" value="NC_008817.1"/>
</dbReference>
<protein>
    <recommendedName>
        <fullName evidence="3">Nif11 domain-containing protein</fullName>
    </recommendedName>
</protein>
<dbReference type="Proteomes" id="UP000001589">
    <property type="component" value="Chromosome"/>
</dbReference>
<reference evidence="1 2" key="1">
    <citation type="journal article" date="2007" name="PLoS Genet.">
        <title>Patterns and implications of gene gain and loss in the evolution of Prochlorococcus.</title>
        <authorList>
            <person name="Kettler G.C."/>
            <person name="Martiny A.C."/>
            <person name="Huang K."/>
            <person name="Zucker J."/>
            <person name="Coleman M.L."/>
            <person name="Rodrigue S."/>
            <person name="Chen F."/>
            <person name="Lapidus A."/>
            <person name="Ferriera S."/>
            <person name="Johnson J."/>
            <person name="Steglich C."/>
            <person name="Church G.M."/>
            <person name="Richardson P."/>
            <person name="Chisholm S.W."/>
        </authorList>
    </citation>
    <scope>NUCLEOTIDE SEQUENCE [LARGE SCALE GENOMIC DNA]</scope>
    <source>
        <strain evidence="1 2">MIT 9515</strain>
    </source>
</reference>
<dbReference type="EMBL" id="CP000552">
    <property type="protein sequence ID" value="ABM71307.1"/>
    <property type="molecule type" value="Genomic_DNA"/>
</dbReference>
<evidence type="ECO:0000313" key="1">
    <source>
        <dbReference type="EMBL" id="ABM71307.1"/>
    </source>
</evidence>
<gene>
    <name evidence="1" type="ordered locus">P9515_00981</name>
</gene>
<evidence type="ECO:0000313" key="2">
    <source>
        <dbReference type="Proteomes" id="UP000001589"/>
    </source>
</evidence>
<dbReference type="STRING" id="167542.P9515_00981"/>
<dbReference type="GeneID" id="60200934"/>
<organism evidence="1 2">
    <name type="scientific">Prochlorococcus marinus (strain MIT 9515)</name>
    <dbReference type="NCBI Taxonomy" id="167542"/>
    <lineage>
        <taxon>Bacteria</taxon>
        <taxon>Bacillati</taxon>
        <taxon>Cyanobacteriota</taxon>
        <taxon>Cyanophyceae</taxon>
        <taxon>Synechococcales</taxon>
        <taxon>Prochlorococcaceae</taxon>
        <taxon>Prochlorococcus</taxon>
    </lineage>
</organism>
<dbReference type="HOGENOM" id="CLU_176867_0_0_3"/>
<proteinExistence type="predicted"/>
<dbReference type="OrthoDB" id="541353at2"/>
<accession>A2BU46</accession>
<evidence type="ECO:0008006" key="3">
    <source>
        <dbReference type="Google" id="ProtNLM"/>
    </source>
</evidence>
<dbReference type="KEGG" id="pmc:P9515_00981"/>
<dbReference type="AlphaFoldDB" id="A2BU46"/>